<evidence type="ECO:0000313" key="3">
    <source>
        <dbReference type="EMBL" id="MBD1597170.1"/>
    </source>
</evidence>
<comment type="caution">
    <text evidence="3">The sequence shown here is derived from an EMBL/GenBank/DDBJ whole genome shotgun (WGS) entry which is preliminary data.</text>
</comment>
<dbReference type="Gene3D" id="3.90.550.10">
    <property type="entry name" value="Spore Coat Polysaccharide Biosynthesis Protein SpsA, Chain A"/>
    <property type="match status" value="1"/>
</dbReference>
<dbReference type="Proteomes" id="UP000805841">
    <property type="component" value="Unassembled WGS sequence"/>
</dbReference>
<keyword evidence="1" id="KW-0997">Cell inner membrane</keyword>
<keyword evidence="1" id="KW-1003">Cell membrane</keyword>
<gene>
    <name evidence="3" type="ORF">HAQ05_00385</name>
</gene>
<dbReference type="InterPro" id="IPR029044">
    <property type="entry name" value="Nucleotide-diphossugar_trans"/>
</dbReference>
<dbReference type="PANTHER" id="PTHR22916:SF3">
    <property type="entry name" value="UDP-GLCNAC:BETAGAL BETA-1,3-N-ACETYLGLUCOSAMINYLTRANSFERASE-LIKE PROTEIN 1"/>
    <property type="match status" value="1"/>
</dbReference>
<dbReference type="EMBL" id="JAAOCA010000001">
    <property type="protein sequence ID" value="MBD1597170.1"/>
    <property type="molecule type" value="Genomic_DNA"/>
</dbReference>
<sequence>MSSRTEQQIMQGWDPAAEPLLTITCPAYNQREYIAQTLDSFLAQQTDFPFEILVNDDASHDGTAGVIANYAARYPRLIRPVFHQQNQYQQGKYCFPALFNMARGRYIAYCDGDDYWCDPLKLQKQVDFLQAHPDYVITYHDAVVVDAQGEHGLQLGPQLRCNATNMDLLKGRRISTLTAVFRNVLHELPRELEQAPMLDLCWWSLLGAYGKGKYMPDIAPGGYRVHCGGVFSMRSNKRKIHMSLQTHMALANYYQHQGDQKLYEHYLVQVFGLALAAISPGQKLRALALMLRNVTFNLFKRLNFSATRG</sequence>
<feature type="domain" description="Glycosyltransferase 2-like" evidence="2">
    <location>
        <begin position="25"/>
        <end position="138"/>
    </location>
</feature>
<keyword evidence="4" id="KW-1185">Reference proteome</keyword>
<keyword evidence="1" id="KW-0472">Membrane</keyword>
<evidence type="ECO:0000313" key="4">
    <source>
        <dbReference type="Proteomes" id="UP000805841"/>
    </source>
</evidence>
<dbReference type="InterPro" id="IPR001173">
    <property type="entry name" value="Glyco_trans_2-like"/>
</dbReference>
<accession>A0ABR7YVG3</accession>
<evidence type="ECO:0000256" key="1">
    <source>
        <dbReference type="ARBA" id="ARBA00022519"/>
    </source>
</evidence>
<evidence type="ECO:0000259" key="2">
    <source>
        <dbReference type="Pfam" id="PF00535"/>
    </source>
</evidence>
<dbReference type="SUPFAM" id="SSF53448">
    <property type="entry name" value="Nucleotide-diphospho-sugar transferases"/>
    <property type="match status" value="1"/>
</dbReference>
<reference evidence="3 4" key="1">
    <citation type="journal article" date="2020" name="Insects">
        <title>Bacteria Belonging to Pseudomonas typographi sp. nov. from the Bark Beetle Ips typographus Have Genomic Potential to Aid in the Host Ecology.</title>
        <authorList>
            <person name="Peral-Aranega E."/>
            <person name="Saati-Santamaria Z."/>
            <person name="Kolarik M."/>
            <person name="Rivas R."/>
            <person name="Garcia-Fraile P."/>
        </authorList>
    </citation>
    <scope>NUCLEOTIDE SEQUENCE [LARGE SCALE GENOMIC DNA]</scope>
    <source>
        <strain evidence="3 4">CA3A</strain>
    </source>
</reference>
<dbReference type="Pfam" id="PF00535">
    <property type="entry name" value="Glycos_transf_2"/>
    <property type="match status" value="1"/>
</dbReference>
<dbReference type="PANTHER" id="PTHR22916">
    <property type="entry name" value="GLYCOSYLTRANSFERASE"/>
    <property type="match status" value="1"/>
</dbReference>
<name>A0ABR7YVG3_9PSED</name>
<dbReference type="RefSeq" id="WP_190416598.1">
    <property type="nucleotide sequence ID" value="NZ_JAAOCA010000001.1"/>
</dbReference>
<organism evidence="3 4">
    <name type="scientific">Pseudomonas typographi</name>
    <dbReference type="NCBI Taxonomy" id="2715964"/>
    <lineage>
        <taxon>Bacteria</taxon>
        <taxon>Pseudomonadati</taxon>
        <taxon>Pseudomonadota</taxon>
        <taxon>Gammaproteobacteria</taxon>
        <taxon>Pseudomonadales</taxon>
        <taxon>Pseudomonadaceae</taxon>
        <taxon>Pseudomonas</taxon>
    </lineage>
</organism>
<protein>
    <submittedName>
        <fullName evidence="3">Glycosyltransferase</fullName>
    </submittedName>
</protein>
<proteinExistence type="predicted"/>